<dbReference type="InterPro" id="IPR036188">
    <property type="entry name" value="FAD/NAD-bd_sf"/>
</dbReference>
<accession>A0A1H4YDV5</accession>
<dbReference type="GO" id="GO:0005737">
    <property type="term" value="C:cytoplasm"/>
    <property type="evidence" value="ECO:0007669"/>
    <property type="project" value="TreeGrafter"/>
</dbReference>
<keyword evidence="3" id="KW-0274">FAD</keyword>
<dbReference type="InterPro" id="IPR050446">
    <property type="entry name" value="FAD-oxidoreductase/Apoptosis"/>
</dbReference>
<dbReference type="Gene3D" id="3.30.390.30">
    <property type="match status" value="1"/>
</dbReference>
<evidence type="ECO:0000256" key="4">
    <source>
        <dbReference type="ARBA" id="ARBA00023002"/>
    </source>
</evidence>
<dbReference type="RefSeq" id="WP_090971075.1">
    <property type="nucleotide sequence ID" value="NZ_FNRT01000002.1"/>
</dbReference>
<dbReference type="AlphaFoldDB" id="A0A1H4YDV5"/>
<dbReference type="Pfam" id="PF07992">
    <property type="entry name" value="Pyr_redox_2"/>
    <property type="match status" value="1"/>
</dbReference>
<dbReference type="Proteomes" id="UP000198742">
    <property type="component" value="Unassembled WGS sequence"/>
</dbReference>
<feature type="domain" description="Reductase C-terminal" evidence="6">
    <location>
        <begin position="326"/>
        <end position="411"/>
    </location>
</feature>
<dbReference type="SUPFAM" id="SSF55424">
    <property type="entry name" value="FAD/NAD-linked reductases, dimerisation (C-terminal) domain"/>
    <property type="match status" value="1"/>
</dbReference>
<evidence type="ECO:0000259" key="6">
    <source>
        <dbReference type="Pfam" id="PF14759"/>
    </source>
</evidence>
<dbReference type="OrthoDB" id="3568330at2"/>
<evidence type="ECO:0000313" key="8">
    <source>
        <dbReference type="Proteomes" id="UP000198742"/>
    </source>
</evidence>
<feature type="domain" description="FAD/NAD(P)-binding" evidence="5">
    <location>
        <begin position="6"/>
        <end position="307"/>
    </location>
</feature>
<proteinExistence type="predicted"/>
<evidence type="ECO:0000256" key="1">
    <source>
        <dbReference type="ARBA" id="ARBA00001974"/>
    </source>
</evidence>
<evidence type="ECO:0000256" key="3">
    <source>
        <dbReference type="ARBA" id="ARBA00022827"/>
    </source>
</evidence>
<evidence type="ECO:0000259" key="5">
    <source>
        <dbReference type="Pfam" id="PF07992"/>
    </source>
</evidence>
<organism evidence="7 8">
    <name type="scientific">Nocardioides exalbidus</name>
    <dbReference type="NCBI Taxonomy" id="402596"/>
    <lineage>
        <taxon>Bacteria</taxon>
        <taxon>Bacillati</taxon>
        <taxon>Actinomycetota</taxon>
        <taxon>Actinomycetes</taxon>
        <taxon>Propionibacteriales</taxon>
        <taxon>Nocardioidaceae</taxon>
        <taxon>Nocardioides</taxon>
    </lineage>
</organism>
<evidence type="ECO:0000256" key="2">
    <source>
        <dbReference type="ARBA" id="ARBA00022630"/>
    </source>
</evidence>
<protein>
    <submittedName>
        <fullName evidence="7">NADPH-dependent 2,4-dienoyl-CoA reductase, sulfur reductase</fullName>
    </submittedName>
</protein>
<dbReference type="InterPro" id="IPR028202">
    <property type="entry name" value="Reductase_C"/>
</dbReference>
<dbReference type="EMBL" id="FNRT01000002">
    <property type="protein sequence ID" value="SED15331.1"/>
    <property type="molecule type" value="Genomic_DNA"/>
</dbReference>
<dbReference type="PANTHER" id="PTHR43557">
    <property type="entry name" value="APOPTOSIS-INDUCING FACTOR 1"/>
    <property type="match status" value="1"/>
</dbReference>
<comment type="cofactor">
    <cofactor evidence="1">
        <name>FAD</name>
        <dbReference type="ChEBI" id="CHEBI:57692"/>
    </cofactor>
</comment>
<dbReference type="STRING" id="402596.SAMN04489844_3788"/>
<reference evidence="8" key="1">
    <citation type="submission" date="2016-10" db="EMBL/GenBank/DDBJ databases">
        <authorList>
            <person name="Varghese N."/>
            <person name="Submissions S."/>
        </authorList>
    </citation>
    <scope>NUCLEOTIDE SEQUENCE [LARGE SCALE GENOMIC DNA]</scope>
    <source>
        <strain evidence="8">DSM 22017</strain>
    </source>
</reference>
<dbReference type="SUPFAM" id="SSF51905">
    <property type="entry name" value="FAD/NAD(P)-binding domain"/>
    <property type="match status" value="1"/>
</dbReference>
<name>A0A1H4YDV5_9ACTN</name>
<dbReference type="PRINTS" id="PR00368">
    <property type="entry name" value="FADPNR"/>
</dbReference>
<dbReference type="PANTHER" id="PTHR43557:SF2">
    <property type="entry name" value="RIESKE DOMAIN-CONTAINING PROTEIN-RELATED"/>
    <property type="match status" value="1"/>
</dbReference>
<keyword evidence="4" id="KW-0560">Oxidoreductase</keyword>
<dbReference type="Gene3D" id="3.50.50.60">
    <property type="entry name" value="FAD/NAD(P)-binding domain"/>
    <property type="match status" value="2"/>
</dbReference>
<dbReference type="PRINTS" id="PR00411">
    <property type="entry name" value="PNDRDTASEI"/>
</dbReference>
<keyword evidence="8" id="KW-1185">Reference proteome</keyword>
<keyword evidence="2" id="KW-0285">Flavoprotein</keyword>
<dbReference type="InterPro" id="IPR016156">
    <property type="entry name" value="FAD/NAD-linked_Rdtase_dimer_sf"/>
</dbReference>
<evidence type="ECO:0000313" key="7">
    <source>
        <dbReference type="EMBL" id="SED15331.1"/>
    </source>
</evidence>
<sequence>MSTLEHVVVVGGGAAAGNAVVSLREAGWDGHLTVLAAEPHPPYERPSLSKGVLVSGEDPDSGLVKPASFYRDHDVDLRTGAAALALDVGARTVSTRDGEVRYDSLLLATGAQPRRLSPDLFRPDPSDGAAVAYLRTSEDSLRIRAALEGGHRITVIGGGWIGLEVAAAARVHGCETTVLERGALPLAGVLGATVAQRFAEVHRAHGTDLRTGTVVDSVDAGTLGATVHLTDGSAIESDLVVVGIGAIPDVSLAEHARLTTSDGIVTNARLQTSAPDVYAAGDVASALHPTYRRHLRVEHWDNAVRQGRHAAANILGAHQDYTRTPFFYTDQHELSMEYVGLVGPGSVDDVVIRGDISSTTWSAFWMDHDTVVAAMHVNDWDTLEPIRDLVETRRRGVSRQRLADPGRSLDDVWL</sequence>
<gene>
    <name evidence="7" type="ORF">SAMN04489844_3788</name>
</gene>
<dbReference type="GO" id="GO:0016651">
    <property type="term" value="F:oxidoreductase activity, acting on NAD(P)H"/>
    <property type="evidence" value="ECO:0007669"/>
    <property type="project" value="TreeGrafter"/>
</dbReference>
<dbReference type="InterPro" id="IPR023753">
    <property type="entry name" value="FAD/NAD-binding_dom"/>
</dbReference>
<dbReference type="Pfam" id="PF14759">
    <property type="entry name" value="Reductase_C"/>
    <property type="match status" value="1"/>
</dbReference>